<accession>A0ABP4UU01</accession>
<feature type="transmembrane region" description="Helical" evidence="2">
    <location>
        <begin position="111"/>
        <end position="131"/>
    </location>
</feature>
<sequence>MTRRVPRLVLGWTLLALGVAALVLPGPGLLLLAAGLVVLSHQYAWAERRVGPVEAKAHDLARSSVRNRWTITASLVLALGLMALGVVWGLWPPPPGWWPFGDRWWLPGGWATGSSLIGSGLVAIGLLVYSYRRFHGDGGDRAGREERGADRRASGADS</sequence>
<feature type="transmembrane region" description="Helical" evidence="2">
    <location>
        <begin position="69"/>
        <end position="91"/>
    </location>
</feature>
<keyword evidence="2" id="KW-0472">Membrane</keyword>
<gene>
    <name evidence="3" type="ORF">GCM10009809_04850</name>
</gene>
<evidence type="ECO:0000313" key="3">
    <source>
        <dbReference type="EMBL" id="GAA1711633.1"/>
    </source>
</evidence>
<keyword evidence="4" id="KW-1185">Reference proteome</keyword>
<dbReference type="Pfam" id="PF09656">
    <property type="entry name" value="PGPGW"/>
    <property type="match status" value="1"/>
</dbReference>
<comment type="caution">
    <text evidence="3">The sequence shown here is derived from an EMBL/GenBank/DDBJ whole genome shotgun (WGS) entry which is preliminary data.</text>
</comment>
<dbReference type="InterPro" id="IPR019099">
    <property type="entry name" value="Uncharacterised_PGPGW_TM"/>
</dbReference>
<proteinExistence type="predicted"/>
<evidence type="ECO:0000256" key="1">
    <source>
        <dbReference type="SAM" id="MobiDB-lite"/>
    </source>
</evidence>
<feature type="region of interest" description="Disordered" evidence="1">
    <location>
        <begin position="139"/>
        <end position="158"/>
    </location>
</feature>
<dbReference type="RefSeq" id="WP_344245324.1">
    <property type="nucleotide sequence ID" value="NZ_BAAAPM010000003.1"/>
</dbReference>
<keyword evidence="2" id="KW-0812">Transmembrane</keyword>
<reference evidence="4" key="1">
    <citation type="journal article" date="2019" name="Int. J. Syst. Evol. Microbiol.">
        <title>The Global Catalogue of Microorganisms (GCM) 10K type strain sequencing project: providing services to taxonomists for standard genome sequencing and annotation.</title>
        <authorList>
            <consortium name="The Broad Institute Genomics Platform"/>
            <consortium name="The Broad Institute Genome Sequencing Center for Infectious Disease"/>
            <person name="Wu L."/>
            <person name="Ma J."/>
        </authorList>
    </citation>
    <scope>NUCLEOTIDE SEQUENCE [LARGE SCALE GENOMIC DNA]</scope>
    <source>
        <strain evidence="4">JCM 15589</strain>
    </source>
</reference>
<evidence type="ECO:0000256" key="2">
    <source>
        <dbReference type="SAM" id="Phobius"/>
    </source>
</evidence>
<evidence type="ECO:0000313" key="4">
    <source>
        <dbReference type="Proteomes" id="UP001501138"/>
    </source>
</evidence>
<organism evidence="3 4">
    <name type="scientific">Isoptericola hypogeus</name>
    <dbReference type="NCBI Taxonomy" id="300179"/>
    <lineage>
        <taxon>Bacteria</taxon>
        <taxon>Bacillati</taxon>
        <taxon>Actinomycetota</taxon>
        <taxon>Actinomycetes</taxon>
        <taxon>Micrococcales</taxon>
        <taxon>Promicromonosporaceae</taxon>
        <taxon>Isoptericola</taxon>
    </lineage>
</organism>
<keyword evidence="2" id="KW-1133">Transmembrane helix</keyword>
<dbReference type="Proteomes" id="UP001501138">
    <property type="component" value="Unassembled WGS sequence"/>
</dbReference>
<name>A0ABP4UU01_9MICO</name>
<protein>
    <recommendedName>
        <fullName evidence="5">Transmembrane protein (PGPGW)</fullName>
    </recommendedName>
</protein>
<evidence type="ECO:0008006" key="5">
    <source>
        <dbReference type="Google" id="ProtNLM"/>
    </source>
</evidence>
<dbReference type="EMBL" id="BAAAPM010000003">
    <property type="protein sequence ID" value="GAA1711633.1"/>
    <property type="molecule type" value="Genomic_DNA"/>
</dbReference>
<feature type="transmembrane region" description="Helical" evidence="2">
    <location>
        <begin position="12"/>
        <end position="39"/>
    </location>
</feature>